<name>A0ABS5DRV2_9BURK</name>
<dbReference type="PANTHER" id="PTHR43737:SF1">
    <property type="entry name" value="DUF1501 DOMAIN-CONTAINING PROTEIN"/>
    <property type="match status" value="1"/>
</dbReference>
<organism evidence="1 2">
    <name type="scientific">Ideonella paludis</name>
    <dbReference type="NCBI Taxonomy" id="1233411"/>
    <lineage>
        <taxon>Bacteria</taxon>
        <taxon>Pseudomonadati</taxon>
        <taxon>Pseudomonadota</taxon>
        <taxon>Betaproteobacteria</taxon>
        <taxon>Burkholderiales</taxon>
        <taxon>Sphaerotilaceae</taxon>
        <taxon>Ideonella</taxon>
    </lineage>
</organism>
<dbReference type="InterPro" id="IPR010869">
    <property type="entry name" value="DUF1501"/>
</dbReference>
<protein>
    <submittedName>
        <fullName evidence="1">DUF1501 domain-containing protein</fullName>
    </submittedName>
</protein>
<keyword evidence="2" id="KW-1185">Reference proteome</keyword>
<evidence type="ECO:0000313" key="2">
    <source>
        <dbReference type="Proteomes" id="UP000672097"/>
    </source>
</evidence>
<proteinExistence type="predicted"/>
<dbReference type="EMBL" id="JAGQDG010000001">
    <property type="protein sequence ID" value="MBQ0933879.1"/>
    <property type="molecule type" value="Genomic_DNA"/>
</dbReference>
<accession>A0ABS5DRV2</accession>
<sequence length="501" mass="51837">MTQRSDLLSRREVLRRASALGLVAPAATGLGLGLAAMGNAAAAGATGYKALVCVFMTGGNDAMNMVLSTDAATWQRYDSVRGGVAEIALAAPGTPAKASSTVLHERLGGALGVTAVGGEGLAFHPVMGGVRDLFNAKRMAVMANVGPMIGPLTKANYLSGVGARPAKLFSHNDQQTMWQAFGVEGSTKGWGGQFADLLMSGNQRAMFSGVSVAGNAVWLNGATVRGYQMGPAGPVRLGGTSGKVFGSTVVQQKLQAITRSAANPQLLEREHAAVMARGQDAEAVLSSGLPVNGPWGTTGQTATTDPLLQYVEPDTGKSVLNPLAYQLQAVARTIAARDTLGMTRQVFFVSMGGFDSHDNQPIAQARNMAKLAHALAYFDRTLSSMGVDQSVTTFTASDFGRTFTSNGDGTDHGWGGHHLVMGGAVRGGALYGRMPILGAADGKGGYDSPDLLPSGVILPTTSVDQYAATLGRWFGVGDAELSTILPGLNNWSASSRQLGFV</sequence>
<gene>
    <name evidence="1" type="ORF">KAK11_00965</name>
</gene>
<dbReference type="RefSeq" id="WP_210805255.1">
    <property type="nucleotide sequence ID" value="NZ_JAGQDG010000001.1"/>
</dbReference>
<dbReference type="Pfam" id="PF07394">
    <property type="entry name" value="DUF1501"/>
    <property type="match status" value="1"/>
</dbReference>
<reference evidence="1 2" key="1">
    <citation type="submission" date="2021-04" db="EMBL/GenBank/DDBJ databases">
        <title>The genome sequence of type strain Ideonella paludis KCTC 32238.</title>
        <authorList>
            <person name="Liu Y."/>
        </authorList>
    </citation>
    <scope>NUCLEOTIDE SEQUENCE [LARGE SCALE GENOMIC DNA]</scope>
    <source>
        <strain evidence="1 2">KCTC 32238</strain>
    </source>
</reference>
<dbReference type="PANTHER" id="PTHR43737">
    <property type="entry name" value="BLL7424 PROTEIN"/>
    <property type="match status" value="1"/>
</dbReference>
<dbReference type="PROSITE" id="PS51318">
    <property type="entry name" value="TAT"/>
    <property type="match status" value="1"/>
</dbReference>
<dbReference type="Proteomes" id="UP000672097">
    <property type="component" value="Unassembled WGS sequence"/>
</dbReference>
<dbReference type="InterPro" id="IPR006311">
    <property type="entry name" value="TAT_signal"/>
</dbReference>
<comment type="caution">
    <text evidence="1">The sequence shown here is derived from an EMBL/GenBank/DDBJ whole genome shotgun (WGS) entry which is preliminary data.</text>
</comment>
<evidence type="ECO:0000313" key="1">
    <source>
        <dbReference type="EMBL" id="MBQ0933879.1"/>
    </source>
</evidence>